<name>A0A0K1PII4_9BACT</name>
<dbReference type="Pfam" id="PF22505">
    <property type="entry name" value="RNase_J_b_CASP"/>
    <property type="match status" value="1"/>
</dbReference>
<dbReference type="InterPro" id="IPR001279">
    <property type="entry name" value="Metallo-B-lactamas"/>
</dbReference>
<dbReference type="InterPro" id="IPR011108">
    <property type="entry name" value="RMMBL"/>
</dbReference>
<feature type="active site" description="Proton donor" evidence="10">
    <location>
        <position position="188"/>
    </location>
</feature>
<comment type="cofactor">
    <cofactor evidence="12">
        <name>Zn(2+)</name>
        <dbReference type="ChEBI" id="CHEBI:29105"/>
    </cofactor>
    <text evidence="12">Binds 2 Zn(2+) ions per subunit. It is not clear if Zn(2+) or Mg(2+) is physiologically important.</text>
</comment>
<dbReference type="InterPro" id="IPR001587">
    <property type="entry name" value="RNase_J_CS"/>
</dbReference>
<keyword evidence="1 9" id="KW-0963">Cytoplasm</keyword>
<dbReference type="Gene3D" id="3.10.20.580">
    <property type="match status" value="1"/>
</dbReference>
<evidence type="ECO:0000256" key="9">
    <source>
        <dbReference type="HAMAP-Rule" id="MF_01491"/>
    </source>
</evidence>
<feature type="binding site" evidence="12">
    <location>
        <position position="72"/>
    </location>
    <ligand>
        <name>Zn(2+)</name>
        <dbReference type="ChEBI" id="CHEBI:29105"/>
        <label>1</label>
        <note>catalytic</note>
    </ligand>
</feature>
<dbReference type="GO" id="GO:0008270">
    <property type="term" value="F:zinc ion binding"/>
    <property type="evidence" value="ECO:0007669"/>
    <property type="project" value="InterPro"/>
</dbReference>
<protein>
    <recommendedName>
        <fullName evidence="9">Ribonuclease J</fullName>
        <shortName evidence="9">RNase J</shortName>
        <ecNumber evidence="9">3.1.-.-</ecNumber>
    </recommendedName>
</protein>
<feature type="binding site" evidence="12">
    <location>
        <position position="156"/>
    </location>
    <ligand>
        <name>Zn(2+)</name>
        <dbReference type="ChEBI" id="CHEBI:29105"/>
        <label>1</label>
        <note>catalytic</note>
    </ligand>
</feature>
<dbReference type="InterPro" id="IPR036866">
    <property type="entry name" value="RibonucZ/Hydroxyglut_hydro"/>
</dbReference>
<evidence type="ECO:0000256" key="7">
    <source>
        <dbReference type="ARBA" id="ARBA00022839"/>
    </source>
</evidence>
<keyword evidence="7 9" id="KW-0269">Exonuclease</keyword>
<feature type="binding site" evidence="12">
    <location>
        <position position="134"/>
    </location>
    <ligand>
        <name>Zn(2+)</name>
        <dbReference type="ChEBI" id="CHEBI:29105"/>
        <label>1</label>
        <note>catalytic</note>
    </ligand>
</feature>
<evidence type="ECO:0000256" key="10">
    <source>
        <dbReference type="PIRSR" id="PIRSR004803-1"/>
    </source>
</evidence>
<evidence type="ECO:0000256" key="4">
    <source>
        <dbReference type="ARBA" id="ARBA00022759"/>
    </source>
</evidence>
<keyword evidence="8 9" id="KW-0694">RNA-binding</keyword>
<comment type="subunit">
    <text evidence="9">Homodimer, may be a subunit of the RNA degradosome.</text>
</comment>
<evidence type="ECO:0000313" key="16">
    <source>
        <dbReference type="Proteomes" id="UP000055590"/>
    </source>
</evidence>
<keyword evidence="3 12" id="KW-0479">Metal-binding</keyword>
<sequence length="548" mass="59585">MLRIIPLGGLGEVGLNAMVFESEDQAFLVDCGIMFPQAEALGVDVVLPDFTYLRELGDKLKGVVLTHGHEDHIGALPFLLKDRPLPVYGSPFTLGLLAPKLEEFGIRAPLTELAAGSSVDLGEAFRVEGVRVTHSIPDALGLAIHTPEGLVVHTGDFKIDHSPIDELPTDLQRFARLGGDGILALLSDSTNSERPGTSLSERQVGRALEEIFAKAKSRVVIATFASNIHRIQQVLDVSRLFGRKVVLVGRSMQQNTRIASELGLLDIPLGLVVDVEEGRRLRHHEVTVLSTGAQGEPRSALMRMALGDPNAPMPVDEGDLVVLSSRFIPGNEVAIGHMVNRLAMRGAEVVYEGAEDLHASGHAYREEQRLMLRITNPRHFVPIHGEYRHLVRHVKTAHEVGIPDSSCHLITDGEVLQFEGGRAFVNGTVASGRVYVDRRGGPDVPELTLRERALIAETGLVTAVVVIDRSTGALVRGPELTARGIAVPDEAALLADVRREVHAAVESLSPVLRGDTTLVQEEVRRAVRRAYKRSTERKPVVLPLVIEL</sequence>
<dbReference type="RefSeq" id="WP_240475399.1">
    <property type="nucleotide sequence ID" value="NZ_CP012332.1"/>
</dbReference>
<dbReference type="EMBL" id="CP012332">
    <property type="protein sequence ID" value="AKU93330.1"/>
    <property type="molecule type" value="Genomic_DNA"/>
</dbReference>
<dbReference type="GO" id="GO:0004534">
    <property type="term" value="F:5'-3' RNA exonuclease activity"/>
    <property type="evidence" value="ECO:0007669"/>
    <property type="project" value="UniProtKB-UniRule"/>
</dbReference>
<dbReference type="HAMAP" id="MF_01491">
    <property type="entry name" value="RNase_J_bact"/>
    <property type="match status" value="1"/>
</dbReference>
<keyword evidence="12" id="KW-0106">Calcium</keyword>
<feature type="binding site" evidence="12">
    <location>
        <position position="44"/>
    </location>
    <ligand>
        <name>Ca(2+)</name>
        <dbReference type="ChEBI" id="CHEBI:29108"/>
    </ligand>
</feature>
<dbReference type="PANTHER" id="PTHR43694:SF1">
    <property type="entry name" value="RIBONUCLEASE J"/>
    <property type="match status" value="1"/>
</dbReference>
<dbReference type="InterPro" id="IPR030854">
    <property type="entry name" value="RNase_J_bac"/>
</dbReference>
<dbReference type="GO" id="GO:0006364">
    <property type="term" value="P:rRNA processing"/>
    <property type="evidence" value="ECO:0007669"/>
    <property type="project" value="UniProtKB-UniRule"/>
</dbReference>
<feature type="binding site" evidence="12">
    <location>
        <position position="437"/>
    </location>
    <ligand>
        <name>Ca(2+)</name>
        <dbReference type="ChEBI" id="CHEBI:29108"/>
    </ligand>
</feature>
<reference evidence="15 16" key="1">
    <citation type="submission" date="2015-08" db="EMBL/GenBank/DDBJ databases">
        <authorList>
            <person name="Babu N.S."/>
            <person name="Beckwith C.J."/>
            <person name="Beseler K.G."/>
            <person name="Brison A."/>
            <person name="Carone J.V."/>
            <person name="Caskin T.P."/>
            <person name="Diamond M."/>
            <person name="Durham M.E."/>
            <person name="Foxe J.M."/>
            <person name="Go M."/>
            <person name="Henderson B.A."/>
            <person name="Jones I.B."/>
            <person name="McGettigan J.A."/>
            <person name="Micheletti S.J."/>
            <person name="Nasrallah M.E."/>
            <person name="Ortiz D."/>
            <person name="Piller C.R."/>
            <person name="Privatt S.R."/>
            <person name="Schneider S.L."/>
            <person name="Sharp S."/>
            <person name="Smith T.C."/>
            <person name="Stanton J.D."/>
            <person name="Ullery H.E."/>
            <person name="Wilson R.J."/>
            <person name="Serrano M.G."/>
            <person name="Buck G."/>
            <person name="Lee V."/>
            <person name="Wang Y."/>
            <person name="Carvalho R."/>
            <person name="Voegtly L."/>
            <person name="Shi R."/>
            <person name="Duckworth R."/>
            <person name="Johnson A."/>
            <person name="Loviza R."/>
            <person name="Walstead R."/>
            <person name="Shah Z."/>
            <person name="Kiflezghi M."/>
            <person name="Wade K."/>
            <person name="Ball S.L."/>
            <person name="Bradley K.W."/>
            <person name="Asai D.J."/>
            <person name="Bowman C.A."/>
            <person name="Russell D.A."/>
            <person name="Pope W.H."/>
            <person name="Jacobs-Sera D."/>
            <person name="Hendrix R.W."/>
            <person name="Hatfull G.F."/>
        </authorList>
    </citation>
    <scope>NUCLEOTIDE SEQUENCE [LARGE SCALE GENOMIC DNA]</scope>
    <source>
        <strain evidence="15 16">DSM 27710</strain>
    </source>
</reference>
<keyword evidence="5 9" id="KW-0378">Hydrolase</keyword>
<dbReference type="Proteomes" id="UP000055590">
    <property type="component" value="Chromosome"/>
</dbReference>
<feature type="binding site" evidence="12">
    <location>
        <position position="69"/>
    </location>
    <ligand>
        <name>Zn(2+)</name>
        <dbReference type="ChEBI" id="CHEBI:29105"/>
        <label>1</label>
        <note>catalytic</note>
    </ligand>
</feature>
<feature type="binding site" evidence="12">
    <location>
        <position position="71"/>
    </location>
    <ligand>
        <name>Zn(2+)</name>
        <dbReference type="ChEBI" id="CHEBI:29105"/>
        <label>1</label>
        <note>catalytic</note>
    </ligand>
</feature>
<evidence type="ECO:0000259" key="13">
    <source>
        <dbReference type="SMART" id="SM00849"/>
    </source>
</evidence>
<dbReference type="InterPro" id="IPR042173">
    <property type="entry name" value="RNase_J_2"/>
</dbReference>
<proteinExistence type="inferred from homology"/>
<evidence type="ECO:0000256" key="3">
    <source>
        <dbReference type="ARBA" id="ARBA00022723"/>
    </source>
</evidence>
<comment type="subcellular location">
    <subcellularLocation>
        <location evidence="9">Cytoplasm</location>
    </subcellularLocation>
</comment>
<dbReference type="Pfam" id="PF07521">
    <property type="entry name" value="RMMBL"/>
    <property type="match status" value="1"/>
</dbReference>
<comment type="similarity">
    <text evidence="9">Belongs to the metallo-beta-lactamase superfamily. RNA-metabolizing metallo-beta-lactamase-like family. Bacterial RNase J subfamily.</text>
</comment>
<evidence type="ECO:0000256" key="12">
    <source>
        <dbReference type="PIRSR" id="PIRSR004803-3"/>
    </source>
</evidence>
<dbReference type="PIRSF" id="PIRSF004803">
    <property type="entry name" value="RnjA"/>
    <property type="match status" value="1"/>
</dbReference>
<evidence type="ECO:0000256" key="1">
    <source>
        <dbReference type="ARBA" id="ARBA00022490"/>
    </source>
</evidence>
<evidence type="ECO:0000313" key="15">
    <source>
        <dbReference type="EMBL" id="AKU93330.1"/>
    </source>
</evidence>
<feature type="binding site" evidence="12">
    <location>
        <position position="384"/>
    </location>
    <ligand>
        <name>Zn(2+)</name>
        <dbReference type="ChEBI" id="CHEBI:29105"/>
        <label>1</label>
        <note>catalytic</note>
    </ligand>
</feature>
<feature type="binding site" evidence="9 11">
    <location>
        <begin position="358"/>
        <end position="362"/>
    </location>
    <ligand>
        <name>substrate</name>
    </ligand>
</feature>
<feature type="domain" description="Metallo-beta-lactamase" evidence="13">
    <location>
        <begin position="14"/>
        <end position="208"/>
    </location>
</feature>
<keyword evidence="9" id="KW-0698">rRNA processing</keyword>
<dbReference type="GO" id="GO:0003723">
    <property type="term" value="F:RNA binding"/>
    <property type="evidence" value="ECO:0007669"/>
    <property type="project" value="UniProtKB-UniRule"/>
</dbReference>
<dbReference type="KEGG" id="vin:AKJ08_3717"/>
<dbReference type="NCBIfam" id="TIGR00649">
    <property type="entry name" value="MG423"/>
    <property type="match status" value="1"/>
</dbReference>
<gene>
    <name evidence="9" type="primary">rnj</name>
    <name evidence="14" type="ORF">AKJ08_0013</name>
    <name evidence="15" type="ORF">AKJ08_3717</name>
</gene>
<dbReference type="SMART" id="SM00849">
    <property type="entry name" value="Lactamase_B"/>
    <property type="match status" value="1"/>
</dbReference>
<evidence type="ECO:0000256" key="8">
    <source>
        <dbReference type="ARBA" id="ARBA00022884"/>
    </source>
</evidence>
<dbReference type="PROSITE" id="PS01292">
    <property type="entry name" value="UPF0036"/>
    <property type="match status" value="1"/>
</dbReference>
<dbReference type="SUPFAM" id="SSF56281">
    <property type="entry name" value="Metallo-hydrolase/oxidoreductase"/>
    <property type="match status" value="1"/>
</dbReference>
<evidence type="ECO:0000256" key="6">
    <source>
        <dbReference type="ARBA" id="ARBA00022833"/>
    </source>
</evidence>
<dbReference type="KEGG" id="vin:AKJ08_0013"/>
<dbReference type="EC" id="3.1.-.-" evidence="9"/>
<feature type="binding site" evidence="11">
    <location>
        <begin position="225"/>
        <end position="227"/>
    </location>
    <ligand>
        <name>substrate</name>
    </ligand>
</feature>
<accession>A0A0K1PII4</accession>
<dbReference type="InterPro" id="IPR055132">
    <property type="entry name" value="RNase_J_b_CASP"/>
</dbReference>
<dbReference type="CDD" id="cd07714">
    <property type="entry name" value="RNaseJ_MBL-fold"/>
    <property type="match status" value="1"/>
</dbReference>
<dbReference type="InterPro" id="IPR041636">
    <property type="entry name" value="RNase_J_C"/>
</dbReference>
<keyword evidence="16" id="KW-1185">Reference proteome</keyword>
<keyword evidence="6 12" id="KW-0862">Zinc</keyword>
<dbReference type="InterPro" id="IPR004613">
    <property type="entry name" value="RNase_J"/>
</dbReference>
<evidence type="ECO:0000313" key="14">
    <source>
        <dbReference type="EMBL" id="AKU89626.1"/>
    </source>
</evidence>
<dbReference type="Gene3D" id="3.40.50.10710">
    <property type="entry name" value="Metallo-hydrolase/oxidoreductase"/>
    <property type="match status" value="1"/>
</dbReference>
<feature type="active site" description="Proton acceptor" evidence="10">
    <location>
        <position position="362"/>
    </location>
</feature>
<feature type="binding site" evidence="12">
    <location>
        <position position="42"/>
    </location>
    <ligand>
        <name>Ca(2+)</name>
        <dbReference type="ChEBI" id="CHEBI:29108"/>
    </ligand>
</feature>
<keyword evidence="4 9" id="KW-0255">Endonuclease</keyword>
<dbReference type="Gene3D" id="3.60.15.10">
    <property type="entry name" value="Ribonuclease Z/Hydroxyacylglutathione hydrolase-like"/>
    <property type="match status" value="1"/>
</dbReference>
<evidence type="ECO:0000256" key="5">
    <source>
        <dbReference type="ARBA" id="ARBA00022801"/>
    </source>
</evidence>
<dbReference type="PANTHER" id="PTHR43694">
    <property type="entry name" value="RIBONUCLEASE J"/>
    <property type="match status" value="1"/>
</dbReference>
<evidence type="ECO:0000256" key="11">
    <source>
        <dbReference type="PIRSR" id="PIRSR004803-2"/>
    </source>
</evidence>
<comment type="function">
    <text evidence="9">An RNase that has 5'-3' exonuclease and possibly endonuclease activity. Involved in maturation of rRNA and in some organisms also mRNA maturation and/or decay.</text>
</comment>
<keyword evidence="2 9" id="KW-0540">Nuclease</keyword>
<dbReference type="GO" id="GO:0005737">
    <property type="term" value="C:cytoplasm"/>
    <property type="evidence" value="ECO:0007669"/>
    <property type="project" value="UniProtKB-SubCell"/>
</dbReference>
<dbReference type="GO" id="GO:0004521">
    <property type="term" value="F:RNA endonuclease activity"/>
    <property type="evidence" value="ECO:0007669"/>
    <property type="project" value="UniProtKB-UniRule"/>
</dbReference>
<dbReference type="Pfam" id="PF00753">
    <property type="entry name" value="Lactamase_B"/>
    <property type="match status" value="1"/>
</dbReference>
<dbReference type="Pfam" id="PF17770">
    <property type="entry name" value="RNase_J_C"/>
    <property type="match status" value="1"/>
</dbReference>
<dbReference type="PATRIC" id="fig|1391653.3.peg.11"/>
<feature type="binding site" evidence="12">
    <location>
        <position position="67"/>
    </location>
    <ligand>
        <name>Zn(2+)</name>
        <dbReference type="ChEBI" id="CHEBI:29105"/>
        <label>1</label>
        <note>catalytic</note>
    </ligand>
</feature>
<dbReference type="STRING" id="1391653.AKJ08_0013"/>
<dbReference type="AlphaFoldDB" id="A0A0K1PII4"/>
<evidence type="ECO:0000256" key="2">
    <source>
        <dbReference type="ARBA" id="ARBA00022722"/>
    </source>
</evidence>
<dbReference type="EMBL" id="CP012332">
    <property type="protein sequence ID" value="AKU89626.1"/>
    <property type="molecule type" value="Genomic_DNA"/>
</dbReference>
<organism evidence="15 16">
    <name type="scientific">Vulgatibacter incomptus</name>
    <dbReference type="NCBI Taxonomy" id="1391653"/>
    <lineage>
        <taxon>Bacteria</taxon>
        <taxon>Pseudomonadati</taxon>
        <taxon>Myxococcota</taxon>
        <taxon>Myxococcia</taxon>
        <taxon>Myxococcales</taxon>
        <taxon>Cystobacterineae</taxon>
        <taxon>Vulgatibacteraceae</taxon>
        <taxon>Vulgatibacter</taxon>
    </lineage>
</organism>
<comment type="cofactor">
    <cofactor evidence="12">
        <name>Ca(2+)</name>
        <dbReference type="ChEBI" id="CHEBI:29108"/>
    </cofactor>
    <text evidence="12">Binds 1 Ca(2+) cation per subunit. Seen in 1 crystal structure, it is not clear if it is physiologically important.</text>
</comment>